<organism evidence="7 8">
    <name type="scientific">Aliirhizobium smilacinae</name>
    <dbReference type="NCBI Taxonomy" id="1395944"/>
    <lineage>
        <taxon>Bacteria</taxon>
        <taxon>Pseudomonadati</taxon>
        <taxon>Pseudomonadota</taxon>
        <taxon>Alphaproteobacteria</taxon>
        <taxon>Hyphomicrobiales</taxon>
        <taxon>Rhizobiaceae</taxon>
        <taxon>Aliirhizobium</taxon>
    </lineage>
</organism>
<feature type="signal peptide" evidence="5">
    <location>
        <begin position="1"/>
        <end position="24"/>
    </location>
</feature>
<sequence length="528" mass="57025">MHFPFKVYAAAGAFTLLSTASALAQTPVSGGQLTYGLASFPPCLDRVQSNPNPAVFQQVVDNLLDQDPQTGKIVPYLAEKWEVADDGRTYTFHLRDGVTFSNGEALTAQVVADNFNLLWKMGKEGTAITAASFLTGFKSATATDAKTVVIAFEQPNAGFEQATTEKGLAILAPETLKAALPDRCSKGVIGSGPFVISDIQYNESVILKRREDYKWGSVNFKHEGPAYLETLTLRSIPERSVRVGSFVSGEIQAFFDASTDDLPNVEASGAAIVSGTSSGIAGVLLVNTSDPALSERPVRQALQVAVNRQEIVDGLFAGRIKPATGTLSTNHPGYLDQSKDLTFDPARAEKLLDEAGWTKGADGIRAKDGKKLSVKINYAGASEQPIFELIQQQLRKVGIDATLVAQSSAEQIEARKAGNWQLDWRTWGRADVDALAFVYSTVLSQNRGMTARPELDAKLKAIAGEADSAKRKQLADEAQKEIVEEGLGLPIREVTLLVPVAETVHGFGLTNDPFRPVFYDTWVDQQNN</sequence>
<dbReference type="GO" id="GO:0030288">
    <property type="term" value="C:outer membrane-bounded periplasmic space"/>
    <property type="evidence" value="ECO:0007669"/>
    <property type="project" value="UniProtKB-ARBA"/>
</dbReference>
<keyword evidence="4 5" id="KW-0732">Signal</keyword>
<dbReference type="EMBL" id="VDMN01000012">
    <property type="protein sequence ID" value="TNM59754.1"/>
    <property type="molecule type" value="Genomic_DNA"/>
</dbReference>
<dbReference type="PIRSF" id="PIRSF002741">
    <property type="entry name" value="MppA"/>
    <property type="match status" value="1"/>
</dbReference>
<dbReference type="CDD" id="cd08492">
    <property type="entry name" value="PBP2_NikA_DppA_OppA_like_15"/>
    <property type="match status" value="1"/>
</dbReference>
<evidence type="ECO:0000256" key="3">
    <source>
        <dbReference type="ARBA" id="ARBA00022448"/>
    </source>
</evidence>
<evidence type="ECO:0000256" key="4">
    <source>
        <dbReference type="ARBA" id="ARBA00022729"/>
    </source>
</evidence>
<dbReference type="GO" id="GO:1904680">
    <property type="term" value="F:peptide transmembrane transporter activity"/>
    <property type="evidence" value="ECO:0007669"/>
    <property type="project" value="TreeGrafter"/>
</dbReference>
<dbReference type="GO" id="GO:0043190">
    <property type="term" value="C:ATP-binding cassette (ABC) transporter complex"/>
    <property type="evidence" value="ECO:0007669"/>
    <property type="project" value="InterPro"/>
</dbReference>
<reference evidence="7 8" key="1">
    <citation type="submission" date="2019-06" db="EMBL/GenBank/DDBJ databases">
        <title>The draft genome of Rhizobium smilacinae PTYR-5.</title>
        <authorList>
            <person name="Liu L."/>
            <person name="Li L."/>
            <person name="Zhang X."/>
        </authorList>
    </citation>
    <scope>NUCLEOTIDE SEQUENCE [LARGE SCALE GENOMIC DNA]</scope>
    <source>
        <strain evidence="7 8">PTYR-5</strain>
    </source>
</reference>
<dbReference type="InterPro" id="IPR039424">
    <property type="entry name" value="SBP_5"/>
</dbReference>
<evidence type="ECO:0000256" key="1">
    <source>
        <dbReference type="ARBA" id="ARBA00004418"/>
    </source>
</evidence>
<dbReference type="Pfam" id="PF00496">
    <property type="entry name" value="SBP_bac_5"/>
    <property type="match status" value="1"/>
</dbReference>
<gene>
    <name evidence="7" type="ORF">FHP24_27790</name>
</gene>
<comment type="similarity">
    <text evidence="2">Belongs to the bacterial solute-binding protein 5 family.</text>
</comment>
<evidence type="ECO:0000256" key="5">
    <source>
        <dbReference type="SAM" id="SignalP"/>
    </source>
</evidence>
<dbReference type="OrthoDB" id="9801912at2"/>
<keyword evidence="3" id="KW-0813">Transport</keyword>
<comment type="caution">
    <text evidence="7">The sequence shown here is derived from an EMBL/GenBank/DDBJ whole genome shotgun (WGS) entry which is preliminary data.</text>
</comment>
<keyword evidence="8" id="KW-1185">Reference proteome</keyword>
<dbReference type="InterPro" id="IPR000914">
    <property type="entry name" value="SBP_5_dom"/>
</dbReference>
<protein>
    <submittedName>
        <fullName evidence="7">ABC transporter substrate-binding protein</fullName>
    </submittedName>
</protein>
<dbReference type="PANTHER" id="PTHR30290">
    <property type="entry name" value="PERIPLASMIC BINDING COMPONENT OF ABC TRANSPORTER"/>
    <property type="match status" value="1"/>
</dbReference>
<feature type="domain" description="Solute-binding protein family 5" evidence="6">
    <location>
        <begin position="72"/>
        <end position="446"/>
    </location>
</feature>
<dbReference type="RefSeq" id="WP_139679493.1">
    <property type="nucleotide sequence ID" value="NZ_VDMN01000012.1"/>
</dbReference>
<evidence type="ECO:0000313" key="8">
    <source>
        <dbReference type="Proteomes" id="UP000311605"/>
    </source>
</evidence>
<dbReference type="AlphaFoldDB" id="A0A5C4XBH0"/>
<evidence type="ECO:0000259" key="6">
    <source>
        <dbReference type="Pfam" id="PF00496"/>
    </source>
</evidence>
<evidence type="ECO:0000313" key="7">
    <source>
        <dbReference type="EMBL" id="TNM59754.1"/>
    </source>
</evidence>
<dbReference type="Gene3D" id="3.40.190.10">
    <property type="entry name" value="Periplasmic binding protein-like II"/>
    <property type="match status" value="1"/>
</dbReference>
<dbReference type="Gene3D" id="3.10.105.10">
    <property type="entry name" value="Dipeptide-binding Protein, Domain 3"/>
    <property type="match status" value="1"/>
</dbReference>
<dbReference type="PANTHER" id="PTHR30290:SF10">
    <property type="entry name" value="PERIPLASMIC OLIGOPEPTIDE-BINDING PROTEIN-RELATED"/>
    <property type="match status" value="1"/>
</dbReference>
<dbReference type="SUPFAM" id="SSF53850">
    <property type="entry name" value="Periplasmic binding protein-like II"/>
    <property type="match status" value="1"/>
</dbReference>
<feature type="chain" id="PRO_5022828469" evidence="5">
    <location>
        <begin position="25"/>
        <end position="528"/>
    </location>
</feature>
<comment type="subcellular location">
    <subcellularLocation>
        <location evidence="1">Periplasm</location>
    </subcellularLocation>
</comment>
<dbReference type="InterPro" id="IPR030678">
    <property type="entry name" value="Peptide/Ni-bd"/>
</dbReference>
<accession>A0A5C4XBH0</accession>
<evidence type="ECO:0000256" key="2">
    <source>
        <dbReference type="ARBA" id="ARBA00005695"/>
    </source>
</evidence>
<dbReference type="GO" id="GO:0015833">
    <property type="term" value="P:peptide transport"/>
    <property type="evidence" value="ECO:0007669"/>
    <property type="project" value="TreeGrafter"/>
</dbReference>
<proteinExistence type="inferred from homology"/>
<dbReference type="Proteomes" id="UP000311605">
    <property type="component" value="Unassembled WGS sequence"/>
</dbReference>
<name>A0A5C4XBH0_9HYPH</name>